<reference evidence="2 3" key="1">
    <citation type="submission" date="2019-11" db="EMBL/GenBank/DDBJ databases">
        <title>Using colonization assays and comparative genomics to discover symbiosis behaviors and factors in Vibrio fischeri.</title>
        <authorList>
            <person name="Bongrand C."/>
            <person name="Moriano-Gutierrez S."/>
            <person name="Arevalo P."/>
            <person name="Mcfall-Ngai M."/>
            <person name="Visick K."/>
            <person name="Polz M.F."/>
            <person name="Ruby E.G."/>
        </authorList>
    </citation>
    <scope>NUCLEOTIDE SEQUENCE [LARGE SCALE GENOMIC DNA]</scope>
    <source>
        <strain evidence="3">emors.3.2</strain>
    </source>
</reference>
<evidence type="ECO:0000313" key="3">
    <source>
        <dbReference type="Proteomes" id="UP000435323"/>
    </source>
</evidence>
<accession>A0A6N3Z4A3</accession>
<dbReference type="InterPro" id="IPR014966">
    <property type="entry name" value="FRG-dom"/>
</dbReference>
<name>A0A6N3Z4A3_ALIFS</name>
<feature type="domain" description="FRG" evidence="1">
    <location>
        <begin position="24"/>
        <end position="132"/>
    </location>
</feature>
<proteinExistence type="predicted"/>
<organism evidence="2 3">
    <name type="scientific">Aliivibrio fischeri</name>
    <name type="common">Vibrio fischeri</name>
    <dbReference type="NCBI Taxonomy" id="668"/>
    <lineage>
        <taxon>Bacteria</taxon>
        <taxon>Pseudomonadati</taxon>
        <taxon>Pseudomonadota</taxon>
        <taxon>Gammaproteobacteria</taxon>
        <taxon>Vibrionales</taxon>
        <taxon>Vibrionaceae</taxon>
        <taxon>Aliivibrio</taxon>
    </lineage>
</organism>
<dbReference type="Pfam" id="PF08867">
    <property type="entry name" value="FRG"/>
    <property type="match status" value="1"/>
</dbReference>
<gene>
    <name evidence="2" type="ORF">GNP77_08440</name>
</gene>
<dbReference type="Proteomes" id="UP000435323">
    <property type="component" value="Unassembled WGS sequence"/>
</dbReference>
<dbReference type="EMBL" id="WOBO01000007">
    <property type="protein sequence ID" value="MUK45410.1"/>
    <property type="molecule type" value="Genomic_DNA"/>
</dbReference>
<evidence type="ECO:0000313" key="2">
    <source>
        <dbReference type="EMBL" id="MUK45410.1"/>
    </source>
</evidence>
<dbReference type="RefSeq" id="WP_155658167.1">
    <property type="nucleotide sequence ID" value="NZ_WOBO01000007.1"/>
</dbReference>
<evidence type="ECO:0000259" key="1">
    <source>
        <dbReference type="SMART" id="SM00901"/>
    </source>
</evidence>
<dbReference type="SMART" id="SM00901">
    <property type="entry name" value="FRG"/>
    <property type="match status" value="1"/>
</dbReference>
<protein>
    <submittedName>
        <fullName evidence="2">FRG domain-containing protein</fullName>
    </submittedName>
</protein>
<sequence>MMKLNRAENLADFIAICSEIKVKEDHTLFFRGHASHTFIPLPTVFRHQYDDPENAKYVVREEELFHNLITRCPEEFKNCISTFDCLVKMQHYGLPTRLLDITSNPLVALYFATDQYGSSEEEYRAENASLQSDSEELEGLNDFETMDEGALEVNEVSADYELMPLSEGDARVLIYQVPNDEVKYYNSDTVSIISNLAQMTRSFDLEKSQFKTQLLNTVQAEKPYFKRDIKDRDLETVVCVKPKLDNKRIIKQSGAFFLFGMGADKTTPKRIPEKYRPNVKHIDIPAKAKLQLRQQLEILAISKATLFPEIDSVANFLKSEPLIVTSTKDILDSDTHQEESQVDSLAQFSDAITDKLRGNQMLEEQLRSNTKPQAMQGFFADLMDAALAESIDTHYEMAVKVLSDLELRNKVDHLVYEKLMHILQQVQTT</sequence>
<dbReference type="AlphaFoldDB" id="A0A6N3Z4A3"/>
<comment type="caution">
    <text evidence="2">The sequence shown here is derived from an EMBL/GenBank/DDBJ whole genome shotgun (WGS) entry which is preliminary data.</text>
</comment>